<dbReference type="KEGG" id="ang:An14g02430"/>
<dbReference type="Gene3D" id="2.80.10.50">
    <property type="match status" value="1"/>
</dbReference>
<proteinExistence type="predicted"/>
<dbReference type="RefSeq" id="XP_059602292.1">
    <property type="nucleotide sequence ID" value="XM_059744122.1"/>
</dbReference>
<dbReference type="AlphaFoldDB" id="A0AAJ8BR15"/>
<dbReference type="VEuPathDB" id="FungiDB:An14g02430"/>
<name>A0AAJ8BR15_ASPNG</name>
<gene>
    <name evidence="1" type="ORF">An14g02430</name>
</gene>
<organism evidence="1">
    <name type="scientific">Aspergillus niger</name>
    <dbReference type="NCBI Taxonomy" id="5061"/>
    <lineage>
        <taxon>Eukaryota</taxon>
        <taxon>Fungi</taxon>
        <taxon>Dikarya</taxon>
        <taxon>Ascomycota</taxon>
        <taxon>Pezizomycotina</taxon>
        <taxon>Eurotiomycetes</taxon>
        <taxon>Eurotiomycetidae</taxon>
        <taxon>Eurotiales</taxon>
        <taxon>Aspergillaceae</taxon>
        <taxon>Aspergillus</taxon>
        <taxon>Aspergillus subgen. Circumdati</taxon>
    </lineage>
</organism>
<accession>A0AAJ8BR15</accession>
<reference evidence="1" key="1">
    <citation type="submission" date="2025-02" db="EMBL/GenBank/DDBJ databases">
        <authorList>
            <consortium name="NCBI Genome Project"/>
        </authorList>
    </citation>
    <scope>NUCLEOTIDE SEQUENCE</scope>
</reference>
<evidence type="ECO:0008006" key="2">
    <source>
        <dbReference type="Google" id="ProtNLM"/>
    </source>
</evidence>
<protein>
    <recommendedName>
        <fullName evidence="2">Ricin B lectin domain-containing protein</fullName>
    </recommendedName>
</protein>
<dbReference type="GeneID" id="84592939"/>
<reference evidence="1" key="2">
    <citation type="submission" date="2025-08" db="UniProtKB">
        <authorList>
            <consortium name="RefSeq"/>
        </authorList>
    </citation>
    <scope>IDENTIFICATION</scope>
</reference>
<evidence type="ECO:0000313" key="1">
    <source>
        <dbReference type="RefSeq" id="XP_059602292.1"/>
    </source>
</evidence>
<sequence>MPIPTDGIYFRLLNYQSRNVLVANKGIGESKLTDFNSVDKHYDNQIFELIPRGDGTFYIQSVYVPSSGTKGRIFSISGGVGISFLASDADSTRFTFEEGSGYLAGWYRLVTPAFDLVLTDKSGYGPSNYRANGEKYEDQYFQFQTNYPMSNSYGVIFIQMFWNKHYLVLYYLND</sequence>